<evidence type="ECO:0000259" key="11">
    <source>
        <dbReference type="PROSITE" id="PS50067"/>
    </source>
</evidence>
<dbReference type="SMART" id="SM00129">
    <property type="entry name" value="KISc"/>
    <property type="match status" value="1"/>
</dbReference>
<feature type="compositionally biased region" description="Polar residues" evidence="9">
    <location>
        <begin position="1082"/>
        <end position="1097"/>
    </location>
</feature>
<feature type="binding site" evidence="7">
    <location>
        <begin position="589"/>
        <end position="596"/>
    </location>
    <ligand>
        <name>ATP</name>
        <dbReference type="ChEBI" id="CHEBI:30616"/>
    </ligand>
</feature>
<name>A0ABD0VJC7_DENTH</name>
<evidence type="ECO:0000256" key="6">
    <source>
        <dbReference type="ARBA" id="ARBA00023175"/>
    </source>
</evidence>
<proteinExistence type="inferred from homology"/>
<feature type="coiled-coil region" evidence="8">
    <location>
        <begin position="326"/>
        <end position="410"/>
    </location>
</feature>
<dbReference type="Gene3D" id="3.40.850.10">
    <property type="entry name" value="Kinesin motor domain"/>
    <property type="match status" value="1"/>
</dbReference>
<reference evidence="12 13" key="1">
    <citation type="journal article" date="2024" name="Plant Biotechnol. J.">
        <title>Dendrobium thyrsiflorum genome and its molecular insights into genes involved in important horticultural traits.</title>
        <authorList>
            <person name="Chen B."/>
            <person name="Wang J.Y."/>
            <person name="Zheng P.J."/>
            <person name="Li K.L."/>
            <person name="Liang Y.M."/>
            <person name="Chen X.F."/>
            <person name="Zhang C."/>
            <person name="Zhao X."/>
            <person name="He X."/>
            <person name="Zhang G.Q."/>
            <person name="Liu Z.J."/>
            <person name="Xu Q."/>
        </authorList>
    </citation>
    <scope>NUCLEOTIDE SEQUENCE [LARGE SCALE GENOMIC DNA]</scope>
    <source>
        <strain evidence="12">GZMU011</strain>
    </source>
</reference>
<evidence type="ECO:0000313" key="13">
    <source>
        <dbReference type="Proteomes" id="UP001552299"/>
    </source>
</evidence>
<keyword evidence="5 8" id="KW-0175">Coiled coil</keyword>
<dbReference type="GO" id="GO:0005524">
    <property type="term" value="F:ATP binding"/>
    <property type="evidence" value="ECO:0007669"/>
    <property type="project" value="UniProtKB-UniRule"/>
</dbReference>
<feature type="region of interest" description="Disordered" evidence="9">
    <location>
        <begin position="1017"/>
        <end position="1039"/>
    </location>
</feature>
<dbReference type="InterPro" id="IPR001715">
    <property type="entry name" value="CH_dom"/>
</dbReference>
<dbReference type="PROSITE" id="PS50021">
    <property type="entry name" value="CH"/>
    <property type="match status" value="1"/>
</dbReference>
<dbReference type="EMBL" id="JANQDX010000004">
    <property type="protein sequence ID" value="KAL0925094.1"/>
    <property type="molecule type" value="Genomic_DNA"/>
</dbReference>
<evidence type="ECO:0000256" key="1">
    <source>
        <dbReference type="ARBA" id="ARBA00010899"/>
    </source>
</evidence>
<dbReference type="SUPFAM" id="SSF47576">
    <property type="entry name" value="Calponin-homology domain, CH-domain"/>
    <property type="match status" value="1"/>
</dbReference>
<evidence type="ECO:0008006" key="14">
    <source>
        <dbReference type="Google" id="ProtNLM"/>
    </source>
</evidence>
<evidence type="ECO:0000256" key="7">
    <source>
        <dbReference type="PROSITE-ProRule" id="PRU00283"/>
    </source>
</evidence>
<dbReference type="PRINTS" id="PR00380">
    <property type="entry name" value="KINESINHEAVY"/>
</dbReference>
<protein>
    <recommendedName>
        <fullName evidence="14">Kinesin-like protein KIN-14J</fullName>
    </recommendedName>
</protein>
<dbReference type="Proteomes" id="UP001552299">
    <property type="component" value="Unassembled WGS sequence"/>
</dbReference>
<evidence type="ECO:0000256" key="5">
    <source>
        <dbReference type="ARBA" id="ARBA00023054"/>
    </source>
</evidence>
<feature type="domain" description="Kinesin motor" evidence="11">
    <location>
        <begin position="505"/>
        <end position="833"/>
    </location>
</feature>
<dbReference type="InterPro" id="IPR036961">
    <property type="entry name" value="Kinesin_motor_dom_sf"/>
</dbReference>
<dbReference type="PROSITE" id="PS50067">
    <property type="entry name" value="KINESIN_MOTOR_2"/>
    <property type="match status" value="1"/>
</dbReference>
<dbReference type="InterPro" id="IPR019821">
    <property type="entry name" value="Kinesin_motor_CS"/>
</dbReference>
<organism evidence="12 13">
    <name type="scientific">Dendrobium thyrsiflorum</name>
    <name type="common">Pinecone-like raceme dendrobium</name>
    <name type="synonym">Orchid</name>
    <dbReference type="NCBI Taxonomy" id="117978"/>
    <lineage>
        <taxon>Eukaryota</taxon>
        <taxon>Viridiplantae</taxon>
        <taxon>Streptophyta</taxon>
        <taxon>Embryophyta</taxon>
        <taxon>Tracheophyta</taxon>
        <taxon>Spermatophyta</taxon>
        <taxon>Magnoliopsida</taxon>
        <taxon>Liliopsida</taxon>
        <taxon>Asparagales</taxon>
        <taxon>Orchidaceae</taxon>
        <taxon>Epidendroideae</taxon>
        <taxon>Malaxideae</taxon>
        <taxon>Dendrobiinae</taxon>
        <taxon>Dendrobium</taxon>
    </lineage>
</organism>
<feature type="region of interest" description="Disordered" evidence="9">
    <location>
        <begin position="927"/>
        <end position="974"/>
    </location>
</feature>
<dbReference type="InterPro" id="IPR036872">
    <property type="entry name" value="CH_dom_sf"/>
</dbReference>
<feature type="domain" description="Calponin-homology (CH)" evidence="10">
    <location>
        <begin position="15"/>
        <end position="123"/>
    </location>
</feature>
<comment type="caution">
    <text evidence="12">The sequence shown here is derived from an EMBL/GenBank/DDBJ whole genome shotgun (WGS) entry which is preliminary data.</text>
</comment>
<evidence type="ECO:0000256" key="2">
    <source>
        <dbReference type="ARBA" id="ARBA00022701"/>
    </source>
</evidence>
<dbReference type="PANTHER" id="PTHR47972:SF14">
    <property type="entry name" value="KINESIN-LIKE PROTEIN KIN-14J"/>
    <property type="match status" value="1"/>
</dbReference>
<dbReference type="GO" id="GO:0003774">
    <property type="term" value="F:cytoskeletal motor activity"/>
    <property type="evidence" value="ECO:0007669"/>
    <property type="project" value="UniProtKB-UniRule"/>
</dbReference>
<dbReference type="InterPro" id="IPR027417">
    <property type="entry name" value="P-loop_NTPase"/>
</dbReference>
<keyword evidence="3 7" id="KW-0547">Nucleotide-binding</keyword>
<dbReference type="FunFam" id="3.40.850.10:FF:000044">
    <property type="entry name" value="p-loop containing nucleoside triphosphate hydrolases superfamily protein"/>
    <property type="match status" value="1"/>
</dbReference>
<dbReference type="PROSITE" id="PS00411">
    <property type="entry name" value="KINESIN_MOTOR_1"/>
    <property type="match status" value="1"/>
</dbReference>
<evidence type="ECO:0000256" key="9">
    <source>
        <dbReference type="SAM" id="MobiDB-lite"/>
    </source>
</evidence>
<evidence type="ECO:0000256" key="3">
    <source>
        <dbReference type="ARBA" id="ARBA00022741"/>
    </source>
</evidence>
<evidence type="ECO:0000313" key="12">
    <source>
        <dbReference type="EMBL" id="KAL0925094.1"/>
    </source>
</evidence>
<evidence type="ECO:0000259" key="10">
    <source>
        <dbReference type="PROSITE" id="PS50021"/>
    </source>
</evidence>
<dbReference type="Gene3D" id="1.10.418.10">
    <property type="entry name" value="Calponin-like domain"/>
    <property type="match status" value="1"/>
</dbReference>
<comment type="similarity">
    <text evidence="1">Belongs to the TRAFAC class myosin-kinesin ATPase superfamily. Kinesin family. KIN-14 subfamily.</text>
</comment>
<accession>A0ABD0VJC7</accession>
<dbReference type="GO" id="GO:0005874">
    <property type="term" value="C:microtubule"/>
    <property type="evidence" value="ECO:0007669"/>
    <property type="project" value="UniProtKB-KW"/>
</dbReference>
<feature type="coiled-coil region" evidence="8">
    <location>
        <begin position="840"/>
        <end position="877"/>
    </location>
</feature>
<evidence type="ECO:0000256" key="8">
    <source>
        <dbReference type="SAM" id="Coils"/>
    </source>
</evidence>
<dbReference type="PANTHER" id="PTHR47972">
    <property type="entry name" value="KINESIN-LIKE PROTEIN KLP-3"/>
    <property type="match status" value="1"/>
</dbReference>
<sequence length="1104" mass="123349">MGSLNFEADDEEIAAKRRGEVVAWLNSLFPELKLPEEATEWELRVQLFDGSVLNGILRMLNTGAVDEIRYADYVPSERRPEILKLFLSVINNLGLPTFQVADLEKGNFSAVLECLLAIRSHIDSTVRKDKVLSPLTRCKSLQIRKWKHRESLDGSLADGIHSGLSSPVFGDDKKSSFAERKFQHASRSLVSPDTTSPLSQYAGNKLHEVFQLKRGQFSELPSAKILEILKLNSLDIAPTQSLLSFANEILDVSIEKKNGELPQHVACLLKKVLQEIERRVTTQAEHIRHQSNMMKAREEKYLSRIKVLETLAKGTNEETRITANQVQVLQADKKKFEEQKRLGEEEVFRLMKEKENSGSMISELKLAIESTKSSYEQKYQSLETESNRTKFELENKINEVEALLEESRRRSKELEVFSESNCQNWNQKEHIFNNLMCLELQSLQDLRTSSQSIKEEVIDVQERWREEIAQFGLKLKVLTNAAENYHTIFLENIKLYNEVQELKGNIRVYCRIRPLLSGEDTKSTVIDYIGENGELAIVNPSKQGKDGQKMFKFDRVFGPAATQEEVFSDIQPLVRSVLDGYNVCIFAYGQTGSGKTYTMSGPNSPSKEEWGVNYRALNDLFHISRSRRSAVEYEVGVQMIEIYNEQVRDLLSNDASQKRFGIVSRSQASGLAIPDASKHSVDSTSDVLKLMQIGQANRAISATALNQSSSRSHSVVTIHVRGSDLKAGTTLFGSLHLIDLAGSERVERSEVTGDRLKETQHINKSLSALGDVIFALSQKSVHVPYRNSKLTQVLQSSLGGHAKTLMFVQINPDVKSYSESLSALKFAERVSGVELGAARSNNESKDVKNLTEQVALLKEANARKDEEIEQLQMLRKTGTFSSGVNHVKHGNFVLRHSSFSPEMSSKDLTSQQGLGLSVQRIIRSNNEATLDSDNSDNSDRYSEISSQHSVDDKHKRESLCHSQHSGEEPGLSCPADSQFVAVNGVDSEEGLSDAYNSGFLETSGLVSAIEFSHLPEQNRPINGTKEKMSRVKSSVAKPLQPKIAQETVIHSKLKDSLKSPTSLATKGALKPINSKDGLKSPSLKSNTTSQATLSSAKPLSKRWQ</sequence>
<dbReference type="Pfam" id="PF00225">
    <property type="entry name" value="Kinesin"/>
    <property type="match status" value="1"/>
</dbReference>
<dbReference type="InterPro" id="IPR001752">
    <property type="entry name" value="Kinesin_motor_dom"/>
</dbReference>
<keyword evidence="13" id="KW-1185">Reference proteome</keyword>
<keyword evidence="4 7" id="KW-0067">ATP-binding</keyword>
<keyword evidence="6 7" id="KW-0505">Motor protein</keyword>
<evidence type="ECO:0000256" key="4">
    <source>
        <dbReference type="ARBA" id="ARBA00022840"/>
    </source>
</evidence>
<feature type="compositionally biased region" description="Basic and acidic residues" evidence="9">
    <location>
        <begin position="949"/>
        <end position="967"/>
    </location>
</feature>
<dbReference type="SUPFAM" id="SSF52540">
    <property type="entry name" value="P-loop containing nucleoside triphosphate hydrolases"/>
    <property type="match status" value="1"/>
</dbReference>
<gene>
    <name evidence="12" type="ORF">M5K25_003403</name>
</gene>
<dbReference type="AlphaFoldDB" id="A0ABD0VJC7"/>
<dbReference type="InterPro" id="IPR027640">
    <property type="entry name" value="Kinesin-like_fam"/>
</dbReference>
<keyword evidence="2" id="KW-0493">Microtubule</keyword>
<feature type="region of interest" description="Disordered" evidence="9">
    <location>
        <begin position="1056"/>
        <end position="1104"/>
    </location>
</feature>